<keyword evidence="3" id="KW-1185">Reference proteome</keyword>
<sequence>MAPLRTFLCLLAASAPIYAEHLKVVFSSGDFSTISGPAGGNTNGHYSGFAIINDNGDAIYDNGFPDDHSPCYNTDGGRTFTIEGDCWSSPRTFHCEADFGGHPDNCEVKDGDGNSLGKGDGQTDTTFIGISIGQDASCVVEFDSDDTGDGCPKDDGNGPLHVTSG</sequence>
<keyword evidence="1" id="KW-0732">Signal</keyword>
<evidence type="ECO:0000313" key="3">
    <source>
        <dbReference type="Proteomes" id="UP000191285"/>
    </source>
</evidence>
<proteinExistence type="predicted"/>
<accession>A0A1V6U0G9</accession>
<comment type="caution">
    <text evidence="2">The sequence shown here is derived from an EMBL/GenBank/DDBJ whole genome shotgun (WGS) entry which is preliminary data.</text>
</comment>
<dbReference type="Proteomes" id="UP000191285">
    <property type="component" value="Unassembled WGS sequence"/>
</dbReference>
<reference evidence="3" key="1">
    <citation type="journal article" date="2017" name="Nat. Microbiol.">
        <title>Global analysis of biosynthetic gene clusters reveals vast potential of secondary metabolite production in Penicillium species.</title>
        <authorList>
            <person name="Nielsen J.C."/>
            <person name="Grijseels S."/>
            <person name="Prigent S."/>
            <person name="Ji B."/>
            <person name="Dainat J."/>
            <person name="Nielsen K.F."/>
            <person name="Frisvad J.C."/>
            <person name="Workman M."/>
            <person name="Nielsen J."/>
        </authorList>
    </citation>
    <scope>NUCLEOTIDE SEQUENCE [LARGE SCALE GENOMIC DNA]</scope>
    <source>
        <strain evidence="3">IBT 24891</strain>
    </source>
</reference>
<organism evidence="2 3">
    <name type="scientific">Penicillium steckii</name>
    <dbReference type="NCBI Taxonomy" id="303698"/>
    <lineage>
        <taxon>Eukaryota</taxon>
        <taxon>Fungi</taxon>
        <taxon>Dikarya</taxon>
        <taxon>Ascomycota</taxon>
        <taxon>Pezizomycotina</taxon>
        <taxon>Eurotiomycetes</taxon>
        <taxon>Eurotiomycetidae</taxon>
        <taxon>Eurotiales</taxon>
        <taxon>Aspergillaceae</taxon>
        <taxon>Penicillium</taxon>
    </lineage>
</organism>
<gene>
    <name evidence="2" type="ORF">PENSTE_c001G00966</name>
</gene>
<dbReference type="EMBL" id="MLKD01000001">
    <property type="protein sequence ID" value="OQE32075.1"/>
    <property type="molecule type" value="Genomic_DNA"/>
</dbReference>
<name>A0A1V6U0G9_9EURO</name>
<evidence type="ECO:0000313" key="2">
    <source>
        <dbReference type="EMBL" id="OQE32075.1"/>
    </source>
</evidence>
<dbReference type="AlphaFoldDB" id="A0A1V6U0G9"/>
<dbReference type="OrthoDB" id="4387630at2759"/>
<feature type="chain" id="PRO_5012890089" evidence="1">
    <location>
        <begin position="20"/>
        <end position="165"/>
    </location>
</feature>
<evidence type="ECO:0000256" key="1">
    <source>
        <dbReference type="SAM" id="SignalP"/>
    </source>
</evidence>
<protein>
    <submittedName>
        <fullName evidence="2">Uncharacterized protein</fullName>
    </submittedName>
</protein>
<feature type="signal peptide" evidence="1">
    <location>
        <begin position="1"/>
        <end position="19"/>
    </location>
</feature>